<reference evidence="2" key="1">
    <citation type="submission" date="2020-05" db="EMBL/GenBank/DDBJ databases">
        <authorList>
            <person name="Chiriac C."/>
            <person name="Salcher M."/>
            <person name="Ghai R."/>
            <person name="Kavagutti S V."/>
        </authorList>
    </citation>
    <scope>NUCLEOTIDE SEQUENCE</scope>
</reference>
<dbReference type="PANTHER" id="PTHR36456">
    <property type="entry name" value="UPF0232 PROTEIN SCO3875"/>
    <property type="match status" value="1"/>
</dbReference>
<protein>
    <submittedName>
        <fullName evidence="2">Unannotated protein</fullName>
    </submittedName>
</protein>
<feature type="region of interest" description="Disordered" evidence="1">
    <location>
        <begin position="22"/>
        <end position="43"/>
    </location>
</feature>
<evidence type="ECO:0000256" key="1">
    <source>
        <dbReference type="SAM" id="MobiDB-lite"/>
    </source>
</evidence>
<proteinExistence type="predicted"/>
<sequence>MTDDGLAISTYLRLKTLWTGSPATRRKRAKQKPTGSEPFTAGRDPVSAADALVGVASQLGWEQTLAQATLVTDWENLVGPETAQNSRIEKFDDGVLTVRCSSTAWSTQLNFMAVDIRTKVLAEHPDAGVEKITFIGPNAPSWKRGPKSVPGRGARDTYG</sequence>
<evidence type="ECO:0000313" key="2">
    <source>
        <dbReference type="EMBL" id="CAB4563464.1"/>
    </source>
</evidence>
<dbReference type="PANTHER" id="PTHR36456:SF1">
    <property type="entry name" value="UPF0232 PROTEIN SCO3875"/>
    <property type="match status" value="1"/>
</dbReference>
<dbReference type="InterPro" id="IPR007922">
    <property type="entry name" value="DciA-like"/>
</dbReference>
<name>A0A6J6DJT5_9ZZZZ</name>
<dbReference type="Pfam" id="PF05258">
    <property type="entry name" value="DciA"/>
    <property type="match status" value="1"/>
</dbReference>
<organism evidence="2">
    <name type="scientific">freshwater metagenome</name>
    <dbReference type="NCBI Taxonomy" id="449393"/>
    <lineage>
        <taxon>unclassified sequences</taxon>
        <taxon>metagenomes</taxon>
        <taxon>ecological metagenomes</taxon>
    </lineage>
</organism>
<accession>A0A6J6DJT5</accession>
<gene>
    <name evidence="2" type="ORF">UFOPK1591_00884</name>
</gene>
<feature type="region of interest" description="Disordered" evidence="1">
    <location>
        <begin position="140"/>
        <end position="159"/>
    </location>
</feature>
<dbReference type="EMBL" id="CAEZTD010000062">
    <property type="protein sequence ID" value="CAB4563464.1"/>
    <property type="molecule type" value="Genomic_DNA"/>
</dbReference>
<dbReference type="AlphaFoldDB" id="A0A6J6DJT5"/>